<dbReference type="EC" id="2.1.1.13" evidence="6"/>
<evidence type="ECO:0000256" key="14">
    <source>
        <dbReference type="ARBA" id="ARBA00022833"/>
    </source>
</evidence>
<evidence type="ECO:0000259" key="21">
    <source>
        <dbReference type="PROSITE" id="PS50970"/>
    </source>
</evidence>
<gene>
    <name evidence="25" type="ORF">H8S01_03920</name>
</gene>
<dbReference type="PROSITE" id="PS50970">
    <property type="entry name" value="HCY"/>
    <property type="match status" value="1"/>
</dbReference>
<feature type="region of interest" description="Disordered" evidence="20">
    <location>
        <begin position="591"/>
        <end position="614"/>
    </location>
</feature>
<dbReference type="PANTHER" id="PTHR45833">
    <property type="entry name" value="METHIONINE SYNTHASE"/>
    <property type="match status" value="1"/>
</dbReference>
<evidence type="ECO:0000256" key="19">
    <source>
        <dbReference type="PROSITE-ProRule" id="PRU00333"/>
    </source>
</evidence>
<accession>A0ABR7FZM7</accession>
<comment type="similarity">
    <text evidence="5">Belongs to the vitamin-B12 dependent methionine synthase family.</text>
</comment>
<dbReference type="Pfam" id="PF02574">
    <property type="entry name" value="S-methyl_trans"/>
    <property type="match status" value="1"/>
</dbReference>
<comment type="cofactor">
    <cofactor evidence="3">
        <name>methylcob(III)alamin</name>
        <dbReference type="ChEBI" id="CHEBI:28115"/>
    </cofactor>
</comment>
<dbReference type="PROSITE" id="PS50972">
    <property type="entry name" value="PTERIN_BINDING"/>
    <property type="match status" value="1"/>
</dbReference>
<dbReference type="InterPro" id="IPR036594">
    <property type="entry name" value="Meth_synthase_dom"/>
</dbReference>
<evidence type="ECO:0000313" key="26">
    <source>
        <dbReference type="Proteomes" id="UP000628463"/>
    </source>
</evidence>
<evidence type="ECO:0000259" key="23">
    <source>
        <dbReference type="PROSITE" id="PS51332"/>
    </source>
</evidence>
<evidence type="ECO:0000256" key="16">
    <source>
        <dbReference type="ARBA" id="ARBA00023285"/>
    </source>
</evidence>
<dbReference type="Pfam" id="PF00809">
    <property type="entry name" value="Pterin_bind"/>
    <property type="match status" value="1"/>
</dbReference>
<comment type="function">
    <text evidence="17">Catalyzes the transfer of a methyl group from methyl-cobalamin to homocysteine, yielding enzyme-bound cob(I)alamin and methionine. Subsequently, remethylates the cofactor using methyltetrahydrofolate.</text>
</comment>
<evidence type="ECO:0000256" key="13">
    <source>
        <dbReference type="ARBA" id="ARBA00022723"/>
    </source>
</evidence>
<dbReference type="InterPro" id="IPR003759">
    <property type="entry name" value="Cbl-bd_cap"/>
</dbReference>
<dbReference type="Pfam" id="PF02607">
    <property type="entry name" value="B12-binding_2"/>
    <property type="match status" value="1"/>
</dbReference>
<dbReference type="Gene3D" id="3.40.50.280">
    <property type="entry name" value="Cobalamin-binding domain"/>
    <property type="match status" value="1"/>
</dbReference>
<evidence type="ECO:0000256" key="11">
    <source>
        <dbReference type="ARBA" id="ARBA00022679"/>
    </source>
</evidence>
<evidence type="ECO:0000256" key="5">
    <source>
        <dbReference type="ARBA" id="ARBA00010398"/>
    </source>
</evidence>
<dbReference type="Proteomes" id="UP000628463">
    <property type="component" value="Unassembled WGS sequence"/>
</dbReference>
<dbReference type="SUPFAM" id="SSF51717">
    <property type="entry name" value="Dihydropteroate synthetase-like"/>
    <property type="match status" value="1"/>
</dbReference>
<evidence type="ECO:0000256" key="4">
    <source>
        <dbReference type="ARBA" id="ARBA00005178"/>
    </source>
</evidence>
<keyword evidence="11 19" id="KW-0808">Transferase</keyword>
<evidence type="ECO:0000313" key="25">
    <source>
        <dbReference type="EMBL" id="MBC5680110.1"/>
    </source>
</evidence>
<comment type="pathway">
    <text evidence="4">Amino-acid biosynthesis; L-methionine biosynthesis via de novo pathway; L-methionine from L-homocysteine (MetH route): step 1/1.</text>
</comment>
<dbReference type="Gene3D" id="1.10.1240.10">
    <property type="entry name" value="Methionine synthase domain"/>
    <property type="match status" value="1"/>
</dbReference>
<dbReference type="InterPro" id="IPR003726">
    <property type="entry name" value="HCY_dom"/>
</dbReference>
<keyword evidence="14 19" id="KW-0862">Zinc</keyword>
<dbReference type="SUPFAM" id="SSF52242">
    <property type="entry name" value="Cobalamin (vitamin B12)-binding domain"/>
    <property type="match status" value="1"/>
</dbReference>
<dbReference type="Gene3D" id="3.20.20.330">
    <property type="entry name" value="Homocysteine-binding-like domain"/>
    <property type="match status" value="1"/>
</dbReference>
<feature type="domain" description="B12-binding" evidence="23">
    <location>
        <begin position="706"/>
        <end position="826"/>
    </location>
</feature>
<dbReference type="EMBL" id="JACOPD010000002">
    <property type="protein sequence ID" value="MBC5680110.1"/>
    <property type="molecule type" value="Genomic_DNA"/>
</dbReference>
<feature type="domain" description="Pterin-binding" evidence="22">
    <location>
        <begin position="318"/>
        <end position="570"/>
    </location>
</feature>
<evidence type="ECO:0000256" key="8">
    <source>
        <dbReference type="ARBA" id="ARBA00022603"/>
    </source>
</evidence>
<evidence type="ECO:0000256" key="7">
    <source>
        <dbReference type="ARBA" id="ARBA00013998"/>
    </source>
</evidence>
<dbReference type="InterPro" id="IPR036724">
    <property type="entry name" value="Cobalamin-bd_sf"/>
</dbReference>
<comment type="cofactor">
    <cofactor evidence="2 19">
        <name>Zn(2+)</name>
        <dbReference type="ChEBI" id="CHEBI:29105"/>
    </cofactor>
</comment>
<keyword evidence="12" id="KW-0949">S-adenosyl-L-methionine</keyword>
<dbReference type="InterPro" id="IPR011005">
    <property type="entry name" value="Dihydropteroate_synth-like_sf"/>
</dbReference>
<keyword evidence="9" id="KW-0028">Amino-acid biosynthesis</keyword>
<dbReference type="Pfam" id="PF02310">
    <property type="entry name" value="B12-binding"/>
    <property type="match status" value="1"/>
</dbReference>
<keyword evidence="16" id="KW-0170">Cobalt</keyword>
<evidence type="ECO:0000256" key="1">
    <source>
        <dbReference type="ARBA" id="ARBA00001700"/>
    </source>
</evidence>
<dbReference type="InterPro" id="IPR017215">
    <property type="entry name" value="MetH_bac"/>
</dbReference>
<evidence type="ECO:0000256" key="3">
    <source>
        <dbReference type="ARBA" id="ARBA00001956"/>
    </source>
</evidence>
<dbReference type="SMART" id="SM01018">
    <property type="entry name" value="B12-binding_2"/>
    <property type="match status" value="1"/>
</dbReference>
<dbReference type="RefSeq" id="WP_186836246.1">
    <property type="nucleotide sequence ID" value="NZ_JACOPD010000002.1"/>
</dbReference>
<feature type="domain" description="Hcy-binding" evidence="21">
    <location>
        <begin position="2"/>
        <end position="286"/>
    </location>
</feature>
<keyword evidence="26" id="KW-1185">Reference proteome</keyword>
<reference evidence="25 26" key="1">
    <citation type="submission" date="2020-08" db="EMBL/GenBank/DDBJ databases">
        <title>Genome public.</title>
        <authorList>
            <person name="Liu C."/>
            <person name="Sun Q."/>
        </authorList>
    </citation>
    <scope>NUCLEOTIDE SEQUENCE [LARGE SCALE GENOMIC DNA]</scope>
    <source>
        <strain evidence="25 26">NSJ-43</strain>
    </source>
</reference>
<evidence type="ECO:0000256" key="6">
    <source>
        <dbReference type="ARBA" id="ARBA00012032"/>
    </source>
</evidence>
<dbReference type="InterPro" id="IPR000489">
    <property type="entry name" value="Pterin-binding_dom"/>
</dbReference>
<proteinExistence type="inferred from homology"/>
<comment type="caution">
    <text evidence="25">The sequence shown here is derived from an EMBL/GenBank/DDBJ whole genome shotgun (WGS) entry which is preliminary data.</text>
</comment>
<dbReference type="InterPro" id="IPR006158">
    <property type="entry name" value="Cobalamin-bd"/>
</dbReference>
<sequence>MARDFRELLKRDYVILDGAMGTMLQAAGMKMGETPEMLNITHPELLVSIHEQYLNAGSDVIYANTFGGNAYKLEECGHSVDELVTAGIKNAITARDNVKPEALVALDVGPIGQLLEPTGTLSFEEAYEMYAEVVKAGSNAGADLVVFETMTDLLDVKAAVLAAKENSDLPIMCTMTFEMNKRTFTGCMVPSMALTLEGLGVDAIGVNCSLGPKELEPVIEEVTKWTNLPVVVKPNAGLPDPQTNEYNVGPKDFAEFMKDLRKYGIRVFGGCCGTNPEFIKELSDMLKENGNAIVNELPQKVIPAAVCSATKVVPIDQPRIIGERINPTGKKIFQEALRKGDIDYILNQALEQVQAGADILDVNVGLPGIDEREMMITAVKSLQSVVDVPLQLDSTIPEVLEAALRVYNGKPIVNSVNGEEESLKNVLPLVKKYGASVVGLTLDKNGIPKKAEDRFAIAKKILDAALVIGIPKENVYIDCLTLTASAEQDGVVETLKALHRVKTELGLKTVLGVSNISFGLPNRVLVNHIFLTMALENGLDLPIINPNIEEMTGAVRAYKLLAGFDKNSVDFIKHYAGKQIVPKIVISENKSAGTDTKSGTDGARGIQQSASDNDTGLEGDKLALYNAVLNGLKNEGADCTAKLLENTDSMEVVNEVLIPALDKIGEEFEKGTLFLPQLIMSASVAQAAFEVIRKFMIKSDAAPVSKGKIVIATVKGDVHDIGKNIVKVLLENYGYDVIDLGKDVPYQAVVDAVKENDVKLVGLSALMTTTLVSMKETIELLHKNNLDCKVMVGGAVLTPEYAKEIHADFYAKDAKESVDIAKRVLG</sequence>
<evidence type="ECO:0000256" key="20">
    <source>
        <dbReference type="SAM" id="MobiDB-lite"/>
    </source>
</evidence>
<evidence type="ECO:0000256" key="2">
    <source>
        <dbReference type="ARBA" id="ARBA00001947"/>
    </source>
</evidence>
<keyword evidence="15" id="KW-0486">Methionine biosynthesis</keyword>
<feature type="domain" description="B12-binding N-terminal" evidence="24">
    <location>
        <begin position="611"/>
        <end position="704"/>
    </location>
</feature>
<evidence type="ECO:0000259" key="22">
    <source>
        <dbReference type="PROSITE" id="PS50972"/>
    </source>
</evidence>
<comment type="catalytic activity">
    <reaction evidence="1">
        <text>(6S)-5-methyl-5,6,7,8-tetrahydrofolate + L-homocysteine = (6S)-5,6,7,8-tetrahydrofolate + L-methionine</text>
        <dbReference type="Rhea" id="RHEA:11172"/>
        <dbReference type="ChEBI" id="CHEBI:18608"/>
        <dbReference type="ChEBI" id="CHEBI:57453"/>
        <dbReference type="ChEBI" id="CHEBI:57844"/>
        <dbReference type="ChEBI" id="CHEBI:58199"/>
        <dbReference type="EC" id="2.1.1.13"/>
    </reaction>
</comment>
<evidence type="ECO:0000259" key="24">
    <source>
        <dbReference type="PROSITE" id="PS51337"/>
    </source>
</evidence>
<protein>
    <recommendedName>
        <fullName evidence="7">Methionine synthase</fullName>
        <ecNumber evidence="6">2.1.1.13</ecNumber>
    </recommendedName>
    <alternativeName>
        <fullName evidence="18">5-methyltetrahydrofolate--homocysteine methyltransferase</fullName>
    </alternativeName>
</protein>
<dbReference type="PROSITE" id="PS51332">
    <property type="entry name" value="B12_BINDING"/>
    <property type="match status" value="1"/>
</dbReference>
<dbReference type="PIRSF" id="PIRSF037472">
    <property type="entry name" value="DHPS_mtfrase"/>
    <property type="match status" value="1"/>
</dbReference>
<name>A0ABR7FZM7_9FIRM</name>
<feature type="binding site" evidence="19">
    <location>
        <position position="272"/>
    </location>
    <ligand>
        <name>Zn(2+)</name>
        <dbReference type="ChEBI" id="CHEBI:29105"/>
    </ligand>
</feature>
<keyword evidence="8 19" id="KW-0489">Methyltransferase</keyword>
<feature type="binding site" evidence="19">
    <location>
        <position position="271"/>
    </location>
    <ligand>
        <name>Zn(2+)</name>
        <dbReference type="ChEBI" id="CHEBI:29105"/>
    </ligand>
</feature>
<keyword evidence="13 19" id="KW-0479">Metal-binding</keyword>
<dbReference type="InterPro" id="IPR036589">
    <property type="entry name" value="HCY_dom_sf"/>
</dbReference>
<evidence type="ECO:0000256" key="15">
    <source>
        <dbReference type="ARBA" id="ARBA00023167"/>
    </source>
</evidence>
<evidence type="ECO:0000256" key="12">
    <source>
        <dbReference type="ARBA" id="ARBA00022691"/>
    </source>
</evidence>
<evidence type="ECO:0000256" key="10">
    <source>
        <dbReference type="ARBA" id="ARBA00022628"/>
    </source>
</evidence>
<dbReference type="PANTHER" id="PTHR45833:SF1">
    <property type="entry name" value="METHIONINE SYNTHASE"/>
    <property type="match status" value="1"/>
</dbReference>
<evidence type="ECO:0000256" key="17">
    <source>
        <dbReference type="ARBA" id="ARBA00025552"/>
    </source>
</evidence>
<dbReference type="NCBIfam" id="NF005719">
    <property type="entry name" value="PRK07535.1"/>
    <property type="match status" value="1"/>
</dbReference>
<dbReference type="InterPro" id="IPR050554">
    <property type="entry name" value="Met_Synthase/Corrinoid"/>
</dbReference>
<keyword evidence="10" id="KW-0846">Cobalamin</keyword>
<evidence type="ECO:0000256" key="18">
    <source>
        <dbReference type="ARBA" id="ARBA00031040"/>
    </source>
</evidence>
<feature type="binding site" evidence="19">
    <location>
        <position position="208"/>
    </location>
    <ligand>
        <name>Zn(2+)</name>
        <dbReference type="ChEBI" id="CHEBI:29105"/>
    </ligand>
</feature>
<dbReference type="SUPFAM" id="SSF47644">
    <property type="entry name" value="Methionine synthase domain"/>
    <property type="match status" value="1"/>
</dbReference>
<dbReference type="Gene3D" id="3.20.20.20">
    <property type="entry name" value="Dihydropteroate synthase-like"/>
    <property type="match status" value="1"/>
</dbReference>
<dbReference type="PROSITE" id="PS51337">
    <property type="entry name" value="B12_BINDING_NTER"/>
    <property type="match status" value="1"/>
</dbReference>
<dbReference type="SUPFAM" id="SSF82282">
    <property type="entry name" value="Homocysteine S-methyltransferase"/>
    <property type="match status" value="1"/>
</dbReference>
<organism evidence="25 26">
    <name type="scientific">Lachnospira hominis</name>
    <name type="common">ex Liu et al. 2021</name>
    <dbReference type="NCBI Taxonomy" id="2763051"/>
    <lineage>
        <taxon>Bacteria</taxon>
        <taxon>Bacillati</taxon>
        <taxon>Bacillota</taxon>
        <taxon>Clostridia</taxon>
        <taxon>Lachnospirales</taxon>
        <taxon>Lachnospiraceae</taxon>
        <taxon>Lachnospira</taxon>
    </lineage>
</organism>
<evidence type="ECO:0000256" key="9">
    <source>
        <dbReference type="ARBA" id="ARBA00022605"/>
    </source>
</evidence>